<proteinExistence type="predicted"/>
<feature type="non-terminal residue" evidence="1">
    <location>
        <position position="52"/>
    </location>
</feature>
<accession>A0A382LP01</accession>
<sequence length="52" mass="6081">MTVSNSPVKREKEMLGFDPVSKKAETFIMELTPEQAQFILDFYNKDNRKLSK</sequence>
<name>A0A382LP01_9ZZZZ</name>
<protein>
    <submittedName>
        <fullName evidence="1">Uncharacterized protein</fullName>
    </submittedName>
</protein>
<dbReference type="AlphaFoldDB" id="A0A382LP01"/>
<organism evidence="1">
    <name type="scientific">marine metagenome</name>
    <dbReference type="NCBI Taxonomy" id="408172"/>
    <lineage>
        <taxon>unclassified sequences</taxon>
        <taxon>metagenomes</taxon>
        <taxon>ecological metagenomes</taxon>
    </lineage>
</organism>
<dbReference type="EMBL" id="UINC01088269">
    <property type="protein sequence ID" value="SVC38340.1"/>
    <property type="molecule type" value="Genomic_DNA"/>
</dbReference>
<evidence type="ECO:0000313" key="1">
    <source>
        <dbReference type="EMBL" id="SVC38340.1"/>
    </source>
</evidence>
<gene>
    <name evidence="1" type="ORF">METZ01_LOCUS291194</name>
</gene>
<reference evidence="1" key="1">
    <citation type="submission" date="2018-05" db="EMBL/GenBank/DDBJ databases">
        <authorList>
            <person name="Lanie J.A."/>
            <person name="Ng W.-L."/>
            <person name="Kazmierczak K.M."/>
            <person name="Andrzejewski T.M."/>
            <person name="Davidsen T.M."/>
            <person name="Wayne K.J."/>
            <person name="Tettelin H."/>
            <person name="Glass J.I."/>
            <person name="Rusch D."/>
            <person name="Podicherti R."/>
            <person name="Tsui H.-C.T."/>
            <person name="Winkler M.E."/>
        </authorList>
    </citation>
    <scope>NUCLEOTIDE SEQUENCE</scope>
</reference>